<keyword evidence="2" id="KW-1185">Reference proteome</keyword>
<dbReference type="EMBL" id="BMMZ01000004">
    <property type="protein sequence ID" value="GGL60418.1"/>
    <property type="molecule type" value="Genomic_DNA"/>
</dbReference>
<reference evidence="1" key="1">
    <citation type="journal article" date="2014" name="Int. J. Syst. Evol. Microbiol.">
        <title>Complete genome sequence of Corynebacterium casei LMG S-19264T (=DSM 44701T), isolated from a smear-ripened cheese.</title>
        <authorList>
            <consortium name="US DOE Joint Genome Institute (JGI-PGF)"/>
            <person name="Walter F."/>
            <person name="Albersmeier A."/>
            <person name="Kalinowski J."/>
            <person name="Ruckert C."/>
        </authorList>
    </citation>
    <scope>NUCLEOTIDE SEQUENCE</scope>
    <source>
        <strain evidence="1">CGMCC 4.7306</strain>
    </source>
</reference>
<comment type="caution">
    <text evidence="1">The sequence shown here is derived from an EMBL/GenBank/DDBJ whole genome shotgun (WGS) entry which is preliminary data.</text>
</comment>
<protein>
    <recommendedName>
        <fullName evidence="3">Zinicin-like metallopeptidase</fullName>
    </recommendedName>
</protein>
<dbReference type="Gene3D" id="3.30.2010.20">
    <property type="match status" value="1"/>
</dbReference>
<dbReference type="AlphaFoldDB" id="A0A917W3N1"/>
<dbReference type="CDD" id="cd12952">
    <property type="entry name" value="MMP_ACEL2062"/>
    <property type="match status" value="1"/>
</dbReference>
<dbReference type="InterPro" id="IPR038555">
    <property type="entry name" value="Zincin_1_sf"/>
</dbReference>
<proteinExistence type="predicted"/>
<evidence type="ECO:0000313" key="1">
    <source>
        <dbReference type="EMBL" id="GGL60418.1"/>
    </source>
</evidence>
<sequence length="133" mass="14867">MKILKSTAESSHPGSGDNRYVVEVEPSRFEEMVAEALDGLPHELAELMSNVAVTVEHDRGPRGLLGLYQGIPLTERTTSYSAVLPDHITIYRRAICAICHTEEEVVDQVRRTVVHEVGHHFGIDDARLHELGW</sequence>
<accession>A0A917W3N1</accession>
<name>A0A917W3N1_9ACTN</name>
<evidence type="ECO:0008006" key="3">
    <source>
        <dbReference type="Google" id="ProtNLM"/>
    </source>
</evidence>
<dbReference type="Pfam" id="PF06262">
    <property type="entry name" value="Zincin_1"/>
    <property type="match status" value="1"/>
</dbReference>
<organism evidence="1 2">
    <name type="scientific">Microlunatus endophyticus</name>
    <dbReference type="NCBI Taxonomy" id="1716077"/>
    <lineage>
        <taxon>Bacteria</taxon>
        <taxon>Bacillati</taxon>
        <taxon>Actinomycetota</taxon>
        <taxon>Actinomycetes</taxon>
        <taxon>Propionibacteriales</taxon>
        <taxon>Propionibacteriaceae</taxon>
        <taxon>Microlunatus</taxon>
    </lineage>
</organism>
<reference evidence="1" key="2">
    <citation type="submission" date="2020-09" db="EMBL/GenBank/DDBJ databases">
        <authorList>
            <person name="Sun Q."/>
            <person name="Zhou Y."/>
        </authorList>
    </citation>
    <scope>NUCLEOTIDE SEQUENCE</scope>
    <source>
        <strain evidence="1">CGMCC 4.7306</strain>
    </source>
</reference>
<dbReference type="SUPFAM" id="SSF55486">
    <property type="entry name" value="Metalloproteases ('zincins'), catalytic domain"/>
    <property type="match status" value="1"/>
</dbReference>
<dbReference type="Proteomes" id="UP000613840">
    <property type="component" value="Unassembled WGS sequence"/>
</dbReference>
<evidence type="ECO:0000313" key="2">
    <source>
        <dbReference type="Proteomes" id="UP000613840"/>
    </source>
</evidence>
<dbReference type="InterPro" id="IPR010428">
    <property type="entry name" value="Zincin_1"/>
</dbReference>
<gene>
    <name evidence="1" type="ORF">GCM10011575_18690</name>
</gene>